<dbReference type="Proteomes" id="UP000190285">
    <property type="component" value="Unassembled WGS sequence"/>
</dbReference>
<dbReference type="RefSeq" id="WP_079490769.1">
    <property type="nucleotide sequence ID" value="NZ_FUZT01000003.1"/>
</dbReference>
<sequence>MKKLLSLVLVGGLVLSVGIVSFAGSLSTPAEIYGNLTGKTVEEAYELRGNDKTFGQLAQDAGVYDKFKDSFLESKKEVLADRVEKGTITQEKADEIVKLMETNCDGTGSQRLGQKYGIGFGNGNGQGKGLGGGLGKGLGRGNGAGRGNGFGRNQ</sequence>
<dbReference type="STRING" id="36842.SAMN02194393_01655"/>
<evidence type="ECO:0000256" key="1">
    <source>
        <dbReference type="SAM" id="MobiDB-lite"/>
    </source>
</evidence>
<name>A0A1T5K683_9FIRM</name>
<dbReference type="Pfam" id="PF10925">
    <property type="entry name" value="DUF2680"/>
    <property type="match status" value="1"/>
</dbReference>
<dbReference type="InterPro" id="IPR024485">
    <property type="entry name" value="DUF2680"/>
</dbReference>
<reference evidence="2 3" key="1">
    <citation type="submission" date="2017-02" db="EMBL/GenBank/DDBJ databases">
        <authorList>
            <person name="Peterson S.W."/>
        </authorList>
    </citation>
    <scope>NUCLEOTIDE SEQUENCE [LARGE SCALE GENOMIC DNA]</scope>
    <source>
        <strain evidence="2 3">M1</strain>
    </source>
</reference>
<feature type="region of interest" description="Disordered" evidence="1">
    <location>
        <begin position="131"/>
        <end position="154"/>
    </location>
</feature>
<evidence type="ECO:0000313" key="3">
    <source>
        <dbReference type="Proteomes" id="UP000190285"/>
    </source>
</evidence>
<accession>A0A1T5K683</accession>
<dbReference type="AlphaFoldDB" id="A0A1T5K683"/>
<proteinExistence type="predicted"/>
<protein>
    <submittedName>
        <fullName evidence="2">Uncharacterized conserved protein</fullName>
    </submittedName>
</protein>
<gene>
    <name evidence="2" type="ORF">SAMN02194393_01655</name>
</gene>
<dbReference type="OrthoDB" id="1809211at2"/>
<dbReference type="EMBL" id="FUZT01000003">
    <property type="protein sequence ID" value="SKC59131.1"/>
    <property type="molecule type" value="Genomic_DNA"/>
</dbReference>
<keyword evidence="3" id="KW-1185">Reference proteome</keyword>
<organism evidence="2 3">
    <name type="scientific">Maledivibacter halophilus</name>
    <dbReference type="NCBI Taxonomy" id="36842"/>
    <lineage>
        <taxon>Bacteria</taxon>
        <taxon>Bacillati</taxon>
        <taxon>Bacillota</taxon>
        <taxon>Clostridia</taxon>
        <taxon>Peptostreptococcales</taxon>
        <taxon>Caminicellaceae</taxon>
        <taxon>Maledivibacter</taxon>
    </lineage>
</organism>
<evidence type="ECO:0000313" key="2">
    <source>
        <dbReference type="EMBL" id="SKC59131.1"/>
    </source>
</evidence>